<accession>A0A1Y2HQU1</accession>
<organism evidence="2 3">
    <name type="scientific">Catenaria anguillulae PL171</name>
    <dbReference type="NCBI Taxonomy" id="765915"/>
    <lineage>
        <taxon>Eukaryota</taxon>
        <taxon>Fungi</taxon>
        <taxon>Fungi incertae sedis</taxon>
        <taxon>Blastocladiomycota</taxon>
        <taxon>Blastocladiomycetes</taxon>
        <taxon>Blastocladiales</taxon>
        <taxon>Catenariaceae</taxon>
        <taxon>Catenaria</taxon>
    </lineage>
</organism>
<name>A0A1Y2HQU1_9FUNG</name>
<evidence type="ECO:0000313" key="2">
    <source>
        <dbReference type="EMBL" id="ORZ36977.1"/>
    </source>
</evidence>
<dbReference type="Proteomes" id="UP000193411">
    <property type="component" value="Unassembled WGS sequence"/>
</dbReference>
<sequence>MWPLTWKSTAIAALTAPIWGSALLLALAAGWLLATPAAVLGLVFVVVPKTITQVAVFASEIATLGFNASLRRARDRLAPVIFNYVAYKWIPWPARWLGRFLMQFEGVRNVVESVETVAYTVGTAAWRSAAQIARQTMEAGANGEGSFRRMPQPPPPERLLAHGSVDLGDAAFAAAAAQQPYPPPAQVTHTFTLSGNFQSTTTRATPVNVDHLYRGYGAPLTPEEARQRQTQHAKTLAKALAGRTGFPSVSKSPKRAVAGPMSQQKVSQAGETVSVNHDAGLRRDWDESVVQLDGGHGESSMA</sequence>
<evidence type="ECO:0000313" key="3">
    <source>
        <dbReference type="Proteomes" id="UP000193411"/>
    </source>
</evidence>
<reference evidence="2 3" key="1">
    <citation type="submission" date="2016-07" db="EMBL/GenBank/DDBJ databases">
        <title>Pervasive Adenine N6-methylation of Active Genes in Fungi.</title>
        <authorList>
            <consortium name="DOE Joint Genome Institute"/>
            <person name="Mondo S.J."/>
            <person name="Dannebaum R.O."/>
            <person name="Kuo R.C."/>
            <person name="Labutti K."/>
            <person name="Haridas S."/>
            <person name="Kuo A."/>
            <person name="Salamov A."/>
            <person name="Ahrendt S.R."/>
            <person name="Lipzen A."/>
            <person name="Sullivan W."/>
            <person name="Andreopoulos W.B."/>
            <person name="Clum A."/>
            <person name="Lindquist E."/>
            <person name="Daum C."/>
            <person name="Ramamoorthy G.K."/>
            <person name="Gryganskyi A."/>
            <person name="Culley D."/>
            <person name="Magnuson J.K."/>
            <person name="James T.Y."/>
            <person name="O'Malley M.A."/>
            <person name="Stajich J.E."/>
            <person name="Spatafora J.W."/>
            <person name="Visel A."/>
            <person name="Grigoriev I.V."/>
        </authorList>
    </citation>
    <scope>NUCLEOTIDE SEQUENCE [LARGE SCALE GENOMIC DNA]</scope>
    <source>
        <strain evidence="2 3">PL171</strain>
    </source>
</reference>
<protein>
    <submittedName>
        <fullName evidence="2">Uncharacterized protein</fullName>
    </submittedName>
</protein>
<feature type="non-terminal residue" evidence="2">
    <location>
        <position position="302"/>
    </location>
</feature>
<keyword evidence="3" id="KW-1185">Reference proteome</keyword>
<feature type="region of interest" description="Disordered" evidence="1">
    <location>
        <begin position="244"/>
        <end position="302"/>
    </location>
</feature>
<feature type="compositionally biased region" description="Polar residues" evidence="1">
    <location>
        <begin position="261"/>
        <end position="275"/>
    </location>
</feature>
<proteinExistence type="predicted"/>
<comment type="caution">
    <text evidence="2">The sequence shown here is derived from an EMBL/GenBank/DDBJ whole genome shotgun (WGS) entry which is preliminary data.</text>
</comment>
<evidence type="ECO:0000256" key="1">
    <source>
        <dbReference type="SAM" id="MobiDB-lite"/>
    </source>
</evidence>
<dbReference type="EMBL" id="MCFL01000014">
    <property type="protein sequence ID" value="ORZ36977.1"/>
    <property type="molecule type" value="Genomic_DNA"/>
</dbReference>
<dbReference type="AlphaFoldDB" id="A0A1Y2HQU1"/>
<gene>
    <name evidence="2" type="ORF">BCR44DRAFT_40944</name>
</gene>